<evidence type="ECO:0000256" key="1">
    <source>
        <dbReference type="SAM" id="MobiDB-lite"/>
    </source>
</evidence>
<dbReference type="AlphaFoldDB" id="A0AA36M912"/>
<gene>
    <name evidence="2" type="ORF">CYNAS_LOCUS14899</name>
</gene>
<feature type="region of interest" description="Disordered" evidence="1">
    <location>
        <begin position="144"/>
        <end position="172"/>
    </location>
</feature>
<reference evidence="2" key="1">
    <citation type="submission" date="2023-07" db="EMBL/GenBank/DDBJ databases">
        <authorList>
            <consortium name="CYATHOMIX"/>
        </authorList>
    </citation>
    <scope>NUCLEOTIDE SEQUENCE</scope>
    <source>
        <strain evidence="2">N/A</strain>
    </source>
</reference>
<dbReference type="Proteomes" id="UP001176961">
    <property type="component" value="Unassembled WGS sequence"/>
</dbReference>
<comment type="caution">
    <text evidence="2">The sequence shown here is derived from an EMBL/GenBank/DDBJ whole genome shotgun (WGS) entry which is preliminary data.</text>
</comment>
<feature type="region of interest" description="Disordered" evidence="1">
    <location>
        <begin position="1"/>
        <end position="70"/>
    </location>
</feature>
<name>A0AA36M912_CYLNA</name>
<dbReference type="EMBL" id="CATQJL010000305">
    <property type="protein sequence ID" value="CAJ0602916.1"/>
    <property type="molecule type" value="Genomic_DNA"/>
</dbReference>
<proteinExistence type="predicted"/>
<organism evidence="2 3">
    <name type="scientific">Cylicocyclus nassatus</name>
    <name type="common">Nematode worm</name>
    <dbReference type="NCBI Taxonomy" id="53992"/>
    <lineage>
        <taxon>Eukaryota</taxon>
        <taxon>Metazoa</taxon>
        <taxon>Ecdysozoa</taxon>
        <taxon>Nematoda</taxon>
        <taxon>Chromadorea</taxon>
        <taxon>Rhabditida</taxon>
        <taxon>Rhabditina</taxon>
        <taxon>Rhabditomorpha</taxon>
        <taxon>Strongyloidea</taxon>
        <taxon>Strongylidae</taxon>
        <taxon>Cylicocyclus</taxon>
    </lineage>
</organism>
<evidence type="ECO:0000313" key="2">
    <source>
        <dbReference type="EMBL" id="CAJ0602916.1"/>
    </source>
</evidence>
<keyword evidence="3" id="KW-1185">Reference proteome</keyword>
<accession>A0AA36M912</accession>
<sequence>MSVEEGSTPTYMIISENIKHAPKAKPTPTPSSSSSRSKHSRGSKSKIKKVQKKVQERKATIHARLSAQPIGATPKKKLDLIKKGMKKASSAYPTFDDVVSDWEDEEKKPTFKPKERELNKKEKMIAMGAKRQESAYPTMDDIVSDWETNEDVGKKKDGAEKQGKGDADDVDFELQLLEADGKGRKTKTKQRVS</sequence>
<evidence type="ECO:0000313" key="3">
    <source>
        <dbReference type="Proteomes" id="UP001176961"/>
    </source>
</evidence>
<feature type="compositionally biased region" description="Basic and acidic residues" evidence="1">
    <location>
        <begin position="151"/>
        <end position="167"/>
    </location>
</feature>
<feature type="compositionally biased region" description="Low complexity" evidence="1">
    <location>
        <begin position="24"/>
        <end position="35"/>
    </location>
</feature>
<protein>
    <submittedName>
        <fullName evidence="2">Uncharacterized protein</fullName>
    </submittedName>
</protein>
<feature type="compositionally biased region" description="Basic residues" evidence="1">
    <location>
        <begin position="36"/>
        <end position="52"/>
    </location>
</feature>
<feature type="compositionally biased region" description="Polar residues" evidence="1">
    <location>
        <begin position="1"/>
        <end position="10"/>
    </location>
</feature>